<feature type="non-terminal residue" evidence="1">
    <location>
        <position position="147"/>
    </location>
</feature>
<organism evidence="1 2">
    <name type="scientific">Klebsiella michiganensis</name>
    <dbReference type="NCBI Taxonomy" id="1134687"/>
    <lineage>
        <taxon>Bacteria</taxon>
        <taxon>Pseudomonadati</taxon>
        <taxon>Pseudomonadota</taxon>
        <taxon>Gammaproteobacteria</taxon>
        <taxon>Enterobacterales</taxon>
        <taxon>Enterobacteriaceae</taxon>
        <taxon>Klebsiella/Raoultella group</taxon>
        <taxon>Klebsiella</taxon>
    </lineage>
</organism>
<comment type="caution">
    <text evidence="1">The sequence shown here is derived from an EMBL/GenBank/DDBJ whole genome shotgun (WGS) entry which is preliminary data.</text>
</comment>
<accession>A0A2J4YIN7</accession>
<gene>
    <name evidence="1" type="ORF">CWM85_30480</name>
</gene>
<dbReference type="Gene3D" id="3.40.50.300">
    <property type="entry name" value="P-loop containing nucleotide triphosphate hydrolases"/>
    <property type="match status" value="1"/>
</dbReference>
<protein>
    <submittedName>
        <fullName evidence="1">Helix-turn-helix transcriptional regulator</fullName>
    </submittedName>
</protein>
<sequence>MAFLPSADDSLTAFVHQEPLRFTGTLPLISTRFTPPRTPESLLSRERLLQRLDGAVSRRLTLLRAPAGFGKTTLLAQWYRHRLRQGDALAWLSLEEDDNAPLLFMRYLQEALRPLWQGWSPSFLHLLQGELPAELPLFFAELVNQLN</sequence>
<proteinExistence type="predicted"/>
<reference evidence="1 2" key="1">
    <citation type="submission" date="2017-11" db="EMBL/GenBank/DDBJ databases">
        <authorList>
            <person name="Han C.G."/>
        </authorList>
    </citation>
    <scope>NUCLEOTIDE SEQUENCE [LARGE SCALE GENOMIC DNA]</scope>
    <source>
        <strain evidence="1 2">A2</strain>
    </source>
</reference>
<dbReference type="EMBL" id="PIET01001411">
    <property type="protein sequence ID" value="PLM50665.1"/>
    <property type="molecule type" value="Genomic_DNA"/>
</dbReference>
<dbReference type="AlphaFoldDB" id="A0A2J4YIN7"/>
<dbReference type="Proteomes" id="UP000234661">
    <property type="component" value="Unassembled WGS sequence"/>
</dbReference>
<dbReference type="SUPFAM" id="SSF52540">
    <property type="entry name" value="P-loop containing nucleoside triphosphate hydrolases"/>
    <property type="match status" value="1"/>
</dbReference>
<evidence type="ECO:0000313" key="2">
    <source>
        <dbReference type="Proteomes" id="UP000234661"/>
    </source>
</evidence>
<name>A0A2J4YIN7_9ENTR</name>
<reference evidence="1 2" key="2">
    <citation type="submission" date="2018-01" db="EMBL/GenBank/DDBJ databases">
        <title>Genomic study of Klebsiella pneumoniae.</title>
        <authorList>
            <person name="Yang Y."/>
            <person name="Bicalho R."/>
        </authorList>
    </citation>
    <scope>NUCLEOTIDE SEQUENCE [LARGE SCALE GENOMIC DNA]</scope>
    <source>
        <strain evidence="1 2">A2</strain>
    </source>
</reference>
<dbReference type="InterPro" id="IPR027417">
    <property type="entry name" value="P-loop_NTPase"/>
</dbReference>
<evidence type="ECO:0000313" key="1">
    <source>
        <dbReference type="EMBL" id="PLM50665.1"/>
    </source>
</evidence>